<evidence type="ECO:0000256" key="1">
    <source>
        <dbReference type="ARBA" id="ARBA00022729"/>
    </source>
</evidence>
<dbReference type="InterPro" id="IPR003140">
    <property type="entry name" value="PLipase/COase/thioEstase"/>
</dbReference>
<reference evidence="5 6" key="1">
    <citation type="submission" date="2019-03" db="EMBL/GenBank/DDBJ databases">
        <title>Genomic Encyclopedia of Type Strains, Phase IV (KMG-IV): sequencing the most valuable type-strain genomes for metagenomic binning, comparative biology and taxonomic classification.</title>
        <authorList>
            <person name="Goeker M."/>
        </authorList>
    </citation>
    <scope>NUCLEOTIDE SEQUENCE [LARGE SCALE GENOMIC DNA]</scope>
    <source>
        <strain evidence="5 6">LX-B</strain>
    </source>
</reference>
<feature type="domain" description="Phospholipase/carboxylesterase/thioesterase" evidence="4">
    <location>
        <begin position="306"/>
        <end position="418"/>
    </location>
</feature>
<feature type="signal peptide" evidence="3">
    <location>
        <begin position="1"/>
        <end position="24"/>
    </location>
</feature>
<proteinExistence type="predicted"/>
<name>A0A4R1RZR5_HYDET</name>
<dbReference type="Pfam" id="PF02230">
    <property type="entry name" value="Abhydrolase_2"/>
    <property type="match status" value="1"/>
</dbReference>
<evidence type="ECO:0000256" key="3">
    <source>
        <dbReference type="SAM" id="SignalP"/>
    </source>
</evidence>
<dbReference type="GO" id="GO:0016787">
    <property type="term" value="F:hydrolase activity"/>
    <property type="evidence" value="ECO:0007669"/>
    <property type="project" value="UniProtKB-KW"/>
</dbReference>
<keyword evidence="2" id="KW-0378">Hydrolase</keyword>
<dbReference type="PANTHER" id="PTHR43037">
    <property type="entry name" value="UNNAMED PRODUCT-RELATED"/>
    <property type="match status" value="1"/>
</dbReference>
<dbReference type="Proteomes" id="UP000295008">
    <property type="component" value="Unassembled WGS sequence"/>
</dbReference>
<dbReference type="RefSeq" id="WP_165907855.1">
    <property type="nucleotide sequence ID" value="NZ_SLUN01000006.1"/>
</dbReference>
<dbReference type="PANTHER" id="PTHR43037:SF5">
    <property type="entry name" value="FERULOYL ESTERASE"/>
    <property type="match status" value="1"/>
</dbReference>
<evidence type="ECO:0000313" key="5">
    <source>
        <dbReference type="EMBL" id="TCL72323.1"/>
    </source>
</evidence>
<feature type="chain" id="PRO_5020965063" evidence="3">
    <location>
        <begin position="25"/>
        <end position="434"/>
    </location>
</feature>
<organism evidence="5 6">
    <name type="scientific">Hydrogenispora ethanolica</name>
    <dbReference type="NCBI Taxonomy" id="1082276"/>
    <lineage>
        <taxon>Bacteria</taxon>
        <taxon>Bacillati</taxon>
        <taxon>Bacillota</taxon>
        <taxon>Hydrogenispora</taxon>
    </lineage>
</organism>
<dbReference type="AlphaFoldDB" id="A0A4R1RZR5"/>
<dbReference type="SUPFAM" id="SSF53474">
    <property type="entry name" value="alpha/beta-Hydrolases"/>
    <property type="match status" value="1"/>
</dbReference>
<dbReference type="Gene3D" id="3.40.50.1820">
    <property type="entry name" value="alpha/beta hydrolase"/>
    <property type="match status" value="1"/>
</dbReference>
<dbReference type="EMBL" id="SLUN01000006">
    <property type="protein sequence ID" value="TCL72323.1"/>
    <property type="molecule type" value="Genomic_DNA"/>
</dbReference>
<evidence type="ECO:0000256" key="2">
    <source>
        <dbReference type="ARBA" id="ARBA00022801"/>
    </source>
</evidence>
<dbReference type="InterPro" id="IPR050955">
    <property type="entry name" value="Plant_Biomass_Hydrol_Est"/>
</dbReference>
<accession>A0A4R1RZR5</accession>
<comment type="caution">
    <text evidence="5">The sequence shown here is derived from an EMBL/GenBank/DDBJ whole genome shotgun (WGS) entry which is preliminary data.</text>
</comment>
<keyword evidence="1 3" id="KW-0732">Signal</keyword>
<keyword evidence="6" id="KW-1185">Reference proteome</keyword>
<sequence>MKALKSFALLILLMAGVALFPAMAAQEPALDLPNGWSHLVINDFDRVHSPLAGDPYQYLIFGNIATEPPAPGLPEDLAVFAGRWEGVDISPPVKNDLKMVLVIRKITAAGGEGVLWGGANLQYPMDVKQFHFNVVRDEEVAIESKTWEAGNAGTLRFSYDPASRCLRGGFKAPGSGRFAREIILSRKRSFTVCKDYPAYLEGKHIYARAFRDTGLAGYGRDYLVYLPREYEASPGRRWPLLFFLCGTGDRGDNVFLLAKASPYRFIRERADLPFIIVAPSLRDCAGFRSFPVPYLEGALREILADYRVDRTRIYLTGISMGGEAVYRLALHHPETFAAIAPLAAALPGHIPGFERENATIKDIPLNRLKNLPIWAIHGADDQLVPLSAARSTVAELKKAGVPINFSVLSDHDHDVWTDTYGDPDFYQWFLKYKK</sequence>
<evidence type="ECO:0000313" key="6">
    <source>
        <dbReference type="Proteomes" id="UP000295008"/>
    </source>
</evidence>
<protein>
    <submittedName>
        <fullName evidence="5">Phospholipase/carboxylesterase</fullName>
    </submittedName>
</protein>
<dbReference type="InterPro" id="IPR029058">
    <property type="entry name" value="AB_hydrolase_fold"/>
</dbReference>
<evidence type="ECO:0000259" key="4">
    <source>
        <dbReference type="Pfam" id="PF02230"/>
    </source>
</evidence>
<gene>
    <name evidence="5" type="ORF">EDC14_100631</name>
</gene>